<dbReference type="FunFam" id="3.60.150.10:FF:000002">
    <property type="entry name" value="Chorismate synthase"/>
    <property type="match status" value="1"/>
</dbReference>
<keyword evidence="7 11" id="KW-0274">FAD</keyword>
<evidence type="ECO:0000313" key="14">
    <source>
        <dbReference type="Proteomes" id="UP000199614"/>
    </source>
</evidence>
<evidence type="ECO:0000256" key="3">
    <source>
        <dbReference type="ARBA" id="ARBA00013036"/>
    </source>
</evidence>
<feature type="binding site" evidence="11">
    <location>
        <begin position="135"/>
        <end position="137"/>
    </location>
    <ligand>
        <name>FMN</name>
        <dbReference type="ChEBI" id="CHEBI:58210"/>
    </ligand>
</feature>
<dbReference type="GO" id="GO:0004107">
    <property type="term" value="F:chorismate synthase activity"/>
    <property type="evidence" value="ECO:0007669"/>
    <property type="project" value="UniProtKB-UniRule"/>
</dbReference>
<dbReference type="InterPro" id="IPR020541">
    <property type="entry name" value="Chorismate_synthase_CS"/>
</dbReference>
<dbReference type="SUPFAM" id="SSF103263">
    <property type="entry name" value="Chorismate synthase, AroC"/>
    <property type="match status" value="1"/>
</dbReference>
<comment type="subunit">
    <text evidence="11">Homotetramer.</text>
</comment>
<dbReference type="PANTHER" id="PTHR21085:SF0">
    <property type="entry name" value="CHORISMATE SYNTHASE"/>
    <property type="match status" value="1"/>
</dbReference>
<gene>
    <name evidence="11" type="primary">aroC</name>
    <name evidence="13" type="ORF">SAMN05216207_101780</name>
</gene>
<dbReference type="PROSITE" id="PS00787">
    <property type="entry name" value="CHORISMATE_SYNTHASE_1"/>
    <property type="match status" value="1"/>
</dbReference>
<feature type="binding site" evidence="11">
    <location>
        <position position="351"/>
    </location>
    <ligand>
        <name>FMN</name>
        <dbReference type="ChEBI" id="CHEBI:58210"/>
    </ligand>
</feature>
<dbReference type="Pfam" id="PF01264">
    <property type="entry name" value="Chorismate_synt"/>
    <property type="match status" value="1"/>
</dbReference>
<keyword evidence="6 11" id="KW-0288">FMN</keyword>
<dbReference type="OrthoDB" id="9771806at2"/>
<keyword evidence="8 11" id="KW-0521">NADP</keyword>
<feature type="binding site" evidence="11">
    <location>
        <begin position="325"/>
        <end position="329"/>
    </location>
    <ligand>
        <name>FMN</name>
        <dbReference type="ChEBI" id="CHEBI:58210"/>
    </ligand>
</feature>
<evidence type="ECO:0000256" key="10">
    <source>
        <dbReference type="ARBA" id="ARBA00023239"/>
    </source>
</evidence>
<keyword evidence="4 11" id="KW-0028">Amino-acid biosynthesis</keyword>
<comment type="cofactor">
    <cofactor evidence="11 12">
        <name>FMNH2</name>
        <dbReference type="ChEBI" id="CHEBI:57618"/>
    </cofactor>
    <text evidence="11 12">Reduced FMN (FMNH(2)).</text>
</comment>
<dbReference type="InterPro" id="IPR000453">
    <property type="entry name" value="Chorismate_synth"/>
</dbReference>
<dbReference type="Gene3D" id="3.60.150.10">
    <property type="entry name" value="Chorismate synthase AroC"/>
    <property type="match status" value="1"/>
</dbReference>
<dbReference type="CDD" id="cd07304">
    <property type="entry name" value="Chorismate_synthase"/>
    <property type="match status" value="1"/>
</dbReference>
<feature type="binding site" evidence="11">
    <location>
        <position position="46"/>
    </location>
    <ligand>
        <name>NADP(+)</name>
        <dbReference type="ChEBI" id="CHEBI:58349"/>
    </ligand>
</feature>
<evidence type="ECO:0000256" key="8">
    <source>
        <dbReference type="ARBA" id="ARBA00022857"/>
    </source>
</evidence>
<feature type="binding site" evidence="11">
    <location>
        <position position="40"/>
    </location>
    <ligand>
        <name>NADP(+)</name>
        <dbReference type="ChEBI" id="CHEBI:58349"/>
    </ligand>
</feature>
<evidence type="ECO:0000256" key="6">
    <source>
        <dbReference type="ARBA" id="ARBA00022643"/>
    </source>
</evidence>
<evidence type="ECO:0000256" key="7">
    <source>
        <dbReference type="ARBA" id="ARBA00022827"/>
    </source>
</evidence>
<evidence type="ECO:0000256" key="5">
    <source>
        <dbReference type="ARBA" id="ARBA00022630"/>
    </source>
</evidence>
<keyword evidence="9 11" id="KW-0057">Aromatic amino acid biosynthesis</keyword>
<dbReference type="GO" id="GO:0009423">
    <property type="term" value="P:chorismate biosynthetic process"/>
    <property type="evidence" value="ECO:0007669"/>
    <property type="project" value="UniProtKB-UniRule"/>
</dbReference>
<keyword evidence="10 11" id="KW-0456">Lyase</keyword>
<proteinExistence type="inferred from homology"/>
<dbReference type="EC" id="4.2.3.5" evidence="3 11"/>
<protein>
    <recommendedName>
        <fullName evidence="3 11">Chorismate synthase</fullName>
        <shortName evidence="11">CS</shortName>
        <ecNumber evidence="3 11">4.2.3.5</ecNumber>
    </recommendedName>
    <alternativeName>
        <fullName evidence="11">5-enolpyruvylshikimate-3-phosphate phospholyase</fullName>
    </alternativeName>
</protein>
<comment type="similarity">
    <text evidence="2 11 12">Belongs to the chorismate synthase family.</text>
</comment>
<keyword evidence="5 11" id="KW-0285">Flavoprotein</keyword>
<evidence type="ECO:0000313" key="13">
    <source>
        <dbReference type="EMBL" id="SFN59864.1"/>
    </source>
</evidence>
<sequence>MLRWITAGESHGPALVGVLEGMVAGVGITTKELQAELARRKLGYGRSPRMAFEADELEVIGGIRHGVTQGGPVAVRIGNTEWPKWETVMAADPVDPELIAHRARNAPLTRPRPGHADLAGMTKYGFDEARPVLERASARETAARVVLGTVAKAFLEQALGVRIVSHVVGIGAVDAPDDDPLPGPDDSDRIDANPVRAFTERAGAAMAAEIDAAHDDGDTLGGVIEVLAYGMPVGVGSYVQADRRLDARLASALMGVQAMKGVEIGDGFRTAHRRGSVAHDEMVPAGAPAQGPAGTVPVTRLTNRAGGIEGGMTNGEPVRVRVAMKPISTVPRALRTIDTVTGEEATAIHQRSDACAVPRAGVVVETMVALVLAQAALEKFGGDSLAETRRNVAGYLAGDPR</sequence>
<dbReference type="GO" id="GO:0008652">
    <property type="term" value="P:amino acid biosynthetic process"/>
    <property type="evidence" value="ECO:0007669"/>
    <property type="project" value="UniProtKB-KW"/>
</dbReference>
<keyword evidence="14" id="KW-1185">Reference proteome</keyword>
<dbReference type="PANTHER" id="PTHR21085">
    <property type="entry name" value="CHORISMATE SYNTHASE"/>
    <property type="match status" value="1"/>
</dbReference>
<evidence type="ECO:0000256" key="12">
    <source>
        <dbReference type="RuleBase" id="RU000605"/>
    </source>
</evidence>
<evidence type="ECO:0000256" key="11">
    <source>
        <dbReference type="HAMAP-Rule" id="MF_00300"/>
    </source>
</evidence>
<dbReference type="GO" id="GO:0005829">
    <property type="term" value="C:cytosol"/>
    <property type="evidence" value="ECO:0007669"/>
    <property type="project" value="TreeGrafter"/>
</dbReference>
<feature type="binding site" evidence="11">
    <location>
        <begin position="257"/>
        <end position="258"/>
    </location>
    <ligand>
        <name>FMN</name>
        <dbReference type="ChEBI" id="CHEBI:58210"/>
    </ligand>
</feature>
<dbReference type="HAMAP" id="MF_00300">
    <property type="entry name" value="Chorismate_synth"/>
    <property type="match status" value="1"/>
</dbReference>
<feature type="binding site" evidence="11">
    <location>
        <position position="310"/>
    </location>
    <ligand>
        <name>FMN</name>
        <dbReference type="ChEBI" id="CHEBI:58210"/>
    </ligand>
</feature>
<dbReference type="AlphaFoldDB" id="A0A1I5ABM0"/>
<dbReference type="NCBIfam" id="TIGR00033">
    <property type="entry name" value="aroC"/>
    <property type="match status" value="1"/>
</dbReference>
<evidence type="ECO:0000256" key="9">
    <source>
        <dbReference type="ARBA" id="ARBA00023141"/>
    </source>
</evidence>
<dbReference type="InterPro" id="IPR035904">
    <property type="entry name" value="Chorismate_synth_AroC_sf"/>
</dbReference>
<dbReference type="NCBIfam" id="NF003793">
    <property type="entry name" value="PRK05382.1"/>
    <property type="match status" value="1"/>
</dbReference>
<reference evidence="13 14" key="1">
    <citation type="submission" date="2016-10" db="EMBL/GenBank/DDBJ databases">
        <authorList>
            <person name="de Groot N.N."/>
        </authorList>
    </citation>
    <scope>NUCLEOTIDE SEQUENCE [LARGE SCALE GENOMIC DNA]</scope>
    <source>
        <strain evidence="13 14">CGMCC 4.1877</strain>
    </source>
</reference>
<comment type="catalytic activity">
    <reaction evidence="11 12">
        <text>5-O-(1-carboxyvinyl)-3-phosphoshikimate = chorismate + phosphate</text>
        <dbReference type="Rhea" id="RHEA:21020"/>
        <dbReference type="ChEBI" id="CHEBI:29748"/>
        <dbReference type="ChEBI" id="CHEBI:43474"/>
        <dbReference type="ChEBI" id="CHEBI:57701"/>
        <dbReference type="EC" id="4.2.3.5"/>
    </reaction>
</comment>
<dbReference type="UniPathway" id="UPA00053">
    <property type="reaction ID" value="UER00090"/>
</dbReference>
<evidence type="ECO:0000256" key="4">
    <source>
        <dbReference type="ARBA" id="ARBA00022605"/>
    </source>
</evidence>
<dbReference type="EMBL" id="FOUY01000017">
    <property type="protein sequence ID" value="SFN59864.1"/>
    <property type="molecule type" value="Genomic_DNA"/>
</dbReference>
<accession>A0A1I5ABM0</accession>
<organism evidence="13 14">
    <name type="scientific">Pseudonocardia ammonioxydans</name>
    <dbReference type="NCBI Taxonomy" id="260086"/>
    <lineage>
        <taxon>Bacteria</taxon>
        <taxon>Bacillati</taxon>
        <taxon>Actinomycetota</taxon>
        <taxon>Actinomycetes</taxon>
        <taxon>Pseudonocardiales</taxon>
        <taxon>Pseudonocardiaceae</taxon>
        <taxon>Pseudonocardia</taxon>
    </lineage>
</organism>
<dbReference type="GO" id="GO:0009073">
    <property type="term" value="P:aromatic amino acid family biosynthetic process"/>
    <property type="evidence" value="ECO:0007669"/>
    <property type="project" value="UniProtKB-KW"/>
</dbReference>
<dbReference type="PIRSF" id="PIRSF001456">
    <property type="entry name" value="Chorismate_synth"/>
    <property type="match status" value="1"/>
</dbReference>
<dbReference type="GO" id="GO:0010181">
    <property type="term" value="F:FMN binding"/>
    <property type="evidence" value="ECO:0007669"/>
    <property type="project" value="TreeGrafter"/>
</dbReference>
<evidence type="ECO:0000256" key="2">
    <source>
        <dbReference type="ARBA" id="ARBA00008014"/>
    </source>
</evidence>
<dbReference type="RefSeq" id="WP_093344794.1">
    <property type="nucleotide sequence ID" value="NZ_FOUY01000017.1"/>
</dbReference>
<dbReference type="STRING" id="260086.SAMN05216207_101780"/>
<dbReference type="Proteomes" id="UP000199614">
    <property type="component" value="Unassembled WGS sequence"/>
</dbReference>
<name>A0A1I5ABM0_PSUAM</name>
<dbReference type="PROSITE" id="PS00788">
    <property type="entry name" value="CHORISMATE_SYNTHASE_2"/>
    <property type="match status" value="1"/>
</dbReference>
<comment type="pathway">
    <text evidence="1 11 12">Metabolic intermediate biosynthesis; chorismate biosynthesis; chorismate from D-erythrose 4-phosphate and phosphoenolpyruvate: step 7/7.</text>
</comment>
<comment type="function">
    <text evidence="11">Catalyzes the anti-1,4-elimination of the C-3 phosphate and the C-6 proR hydrogen from 5-enolpyruvylshikimate-3-phosphate (EPSP) to yield chorismate, which is the branch point compound that serves as the starting substrate for the three terminal pathways of aromatic amino acid biosynthesis. This reaction introduces a second double bond into the aromatic ring system.</text>
</comment>
<evidence type="ECO:0000256" key="1">
    <source>
        <dbReference type="ARBA" id="ARBA00005044"/>
    </source>
</evidence>